<keyword evidence="4" id="KW-1185">Reference proteome</keyword>
<evidence type="ECO:0000256" key="2">
    <source>
        <dbReference type="SAM" id="MobiDB-lite"/>
    </source>
</evidence>
<feature type="region of interest" description="Disordered" evidence="2">
    <location>
        <begin position="510"/>
        <end position="541"/>
    </location>
</feature>
<name>A0A2B4R9D5_STYPI</name>
<feature type="region of interest" description="Disordered" evidence="2">
    <location>
        <begin position="217"/>
        <end position="260"/>
    </location>
</feature>
<evidence type="ECO:0000313" key="3">
    <source>
        <dbReference type="EMBL" id="PFX12895.1"/>
    </source>
</evidence>
<organism evidence="3 4">
    <name type="scientific">Stylophora pistillata</name>
    <name type="common">Smooth cauliflower coral</name>
    <dbReference type="NCBI Taxonomy" id="50429"/>
    <lineage>
        <taxon>Eukaryota</taxon>
        <taxon>Metazoa</taxon>
        <taxon>Cnidaria</taxon>
        <taxon>Anthozoa</taxon>
        <taxon>Hexacorallia</taxon>
        <taxon>Scleractinia</taxon>
        <taxon>Astrocoeniina</taxon>
        <taxon>Pocilloporidae</taxon>
        <taxon>Stylophora</taxon>
    </lineage>
</organism>
<feature type="compositionally biased region" description="Basic and acidic residues" evidence="2">
    <location>
        <begin position="244"/>
        <end position="260"/>
    </location>
</feature>
<feature type="region of interest" description="Disordered" evidence="2">
    <location>
        <begin position="790"/>
        <end position="811"/>
    </location>
</feature>
<protein>
    <submittedName>
        <fullName evidence="3">Uncharacterized protein</fullName>
    </submittedName>
</protein>
<keyword evidence="1" id="KW-0175">Coiled coil</keyword>
<feature type="compositionally biased region" description="Acidic residues" evidence="2">
    <location>
        <begin position="528"/>
        <end position="540"/>
    </location>
</feature>
<feature type="compositionally biased region" description="Polar residues" evidence="2">
    <location>
        <begin position="230"/>
        <end position="243"/>
    </location>
</feature>
<accession>A0A2B4R9D5</accession>
<feature type="region of interest" description="Disordered" evidence="2">
    <location>
        <begin position="1"/>
        <end position="22"/>
    </location>
</feature>
<dbReference type="Proteomes" id="UP000225706">
    <property type="component" value="Unassembled WGS sequence"/>
</dbReference>
<sequence>MSGESETSAASATRTDDLMSIPSVEELRESLENLKWNIGESEEMSEEEKNDYADAIRRLEEAFNSKEEAKVLSAVSGDVSAWVDKYKHVRVRMNVESMVGFSFAGRTVATLLQNLCHMTVQNSKPLDEFKDLVSDVLTRIDGCKVLVKDAVKDGMEVLKTKVEDVHDRVSMCREEFEEVAKWIPPARQSIEESKEDISRVHKCLSGRVEELRDEVESNAVNGLNPGVVETSVTATDNSPSQDYTHPDDQTTPSHEVESVEKEMKTRMDVFSRDLREVKEDVESIEKPYEEELQAKKDELKEIESKIKNEKEKWQFGECEAVRFEELTKTMVTVGERMEAIEQRLLKTEERGYVQLEGNIDDCSARYVEMQEGYRTILRYVRTLEDELTAAKKDWRKEKIVMQTYCDHAIEVGKNYRSEYRSEVSEKLTECNTDDEYGTFEDEIEKRATKYLSPSQQLERFALVKKKDKTATELLKEQDPEYMAFKKSCDFVNASVLTYIQDQKKQLMKDCGADENCGDDESTHTGEGEAGDTEDESEVDDDNWRQDIHAVGVELQGIKKYSHDLHSEVMAYKASLEEALKLPDRLKEFEERVSKFENTVSIDYAALHKSIAALHKKHEVDQLVAANAHAQETYTVRSIKNNVTKLSEIREDHEVVAEKVRQHERVLQDLVKVADRLKTVESVIDALNEEVVSEEVAVKEGDEGDKVAPVYDEGEDIQAISKRRMLRAKPYAALARRPKAPLKRTDSITRPLVREPIIVPDFQPVFMPAGKPHAILDEGGAKEKPCFVERNNGVRDDSEKVCQRAEPAEEAS</sequence>
<dbReference type="AlphaFoldDB" id="A0A2B4R9D5"/>
<feature type="compositionally biased region" description="Low complexity" evidence="2">
    <location>
        <begin position="1"/>
        <end position="13"/>
    </location>
</feature>
<proteinExistence type="predicted"/>
<evidence type="ECO:0000313" key="4">
    <source>
        <dbReference type="Proteomes" id="UP000225706"/>
    </source>
</evidence>
<feature type="coiled-coil region" evidence="1">
    <location>
        <begin position="24"/>
        <end position="69"/>
    </location>
</feature>
<comment type="caution">
    <text evidence="3">The sequence shown here is derived from an EMBL/GenBank/DDBJ whole genome shotgun (WGS) entry which is preliminary data.</text>
</comment>
<evidence type="ECO:0000256" key="1">
    <source>
        <dbReference type="SAM" id="Coils"/>
    </source>
</evidence>
<dbReference type="EMBL" id="LSMT01001142">
    <property type="protein sequence ID" value="PFX12895.1"/>
    <property type="molecule type" value="Genomic_DNA"/>
</dbReference>
<feature type="coiled-coil region" evidence="1">
    <location>
        <begin position="285"/>
        <end position="312"/>
    </location>
</feature>
<gene>
    <name evidence="3" type="ORF">AWC38_SpisGene23072</name>
</gene>
<reference evidence="4" key="1">
    <citation type="journal article" date="2017" name="bioRxiv">
        <title>Comparative analysis of the genomes of Stylophora pistillata and Acropora digitifera provides evidence for extensive differences between species of corals.</title>
        <authorList>
            <person name="Voolstra C.R."/>
            <person name="Li Y."/>
            <person name="Liew Y.J."/>
            <person name="Baumgarten S."/>
            <person name="Zoccola D."/>
            <person name="Flot J.-F."/>
            <person name="Tambutte S."/>
            <person name="Allemand D."/>
            <person name="Aranda M."/>
        </authorList>
    </citation>
    <scope>NUCLEOTIDE SEQUENCE [LARGE SCALE GENOMIC DNA]</scope>
</reference>